<sequence>MTALRDLLEARQVRIYFATIVAAVLLSIAVPATIVLEAGINPALALMLFVTFLQVPLADLGRALLQIRFLGALLAANFIAVPLLVLGLIQFLPADPMVRLGVLFVLLTPCIDYVVTFAHIGRADAKLLLASTPALLVLQMLLLPVYFGLFLGRDAVDLIQMGPFLHAFIWLIAMPLALAAIVQLGATSNKEVSNIATVLGLLPVPATALVLFIVFASVVPQLGLAFGSAVRAVPVYIAFAIAAPLIGWGIGRMGALDAPAGRAVAFSAATRNSLVVLPLAFAVPNAMPLLPAIIVAQTVVELVSSLIYMRLIPKLGGSGSG</sequence>
<evidence type="ECO:0000256" key="1">
    <source>
        <dbReference type="ARBA" id="ARBA00004651"/>
    </source>
</evidence>
<dbReference type="Pfam" id="PF01758">
    <property type="entry name" value="SBF"/>
    <property type="match status" value="1"/>
</dbReference>
<dbReference type="InterPro" id="IPR002657">
    <property type="entry name" value="BilAc:Na_symport/Acr3"/>
</dbReference>
<feature type="transmembrane region" description="Helical" evidence="8">
    <location>
        <begin position="167"/>
        <end position="186"/>
    </location>
</feature>
<dbReference type="RefSeq" id="WP_377795173.1">
    <property type="nucleotide sequence ID" value="NZ_JBHSLW010000003.1"/>
</dbReference>
<comment type="caution">
    <text evidence="9">The sequence shown here is derived from an EMBL/GenBank/DDBJ whole genome shotgun (WGS) entry which is preliminary data.</text>
</comment>
<dbReference type="PANTHER" id="PTHR43057">
    <property type="entry name" value="ARSENITE EFFLUX TRANSPORTER"/>
    <property type="match status" value="1"/>
</dbReference>
<gene>
    <name evidence="9" type="ORF">ACFPOB_01020</name>
</gene>
<comment type="subcellular location">
    <subcellularLocation>
        <location evidence="1">Cell membrane</location>
        <topology evidence="1">Multi-pass membrane protein</topology>
    </subcellularLocation>
</comment>
<evidence type="ECO:0000256" key="2">
    <source>
        <dbReference type="ARBA" id="ARBA00010110"/>
    </source>
</evidence>
<dbReference type="PANTHER" id="PTHR43057:SF1">
    <property type="entry name" value="ARSENICAL-RESISTANCE PROTEIN 3"/>
    <property type="match status" value="1"/>
</dbReference>
<evidence type="ECO:0000256" key="7">
    <source>
        <dbReference type="ARBA" id="ARBA00023136"/>
    </source>
</evidence>
<evidence type="ECO:0000256" key="3">
    <source>
        <dbReference type="ARBA" id="ARBA00022448"/>
    </source>
</evidence>
<feature type="transmembrane region" description="Helical" evidence="8">
    <location>
        <begin position="231"/>
        <end position="251"/>
    </location>
</feature>
<keyword evidence="4" id="KW-1003">Cell membrane</keyword>
<evidence type="ECO:0000256" key="5">
    <source>
        <dbReference type="ARBA" id="ARBA00022692"/>
    </source>
</evidence>
<keyword evidence="10" id="KW-1185">Reference proteome</keyword>
<evidence type="ECO:0000313" key="10">
    <source>
        <dbReference type="Proteomes" id="UP001596053"/>
    </source>
</evidence>
<dbReference type="Gene3D" id="1.20.1530.20">
    <property type="match status" value="1"/>
</dbReference>
<accession>A0ABW0IIY6</accession>
<proteinExistence type="inferred from homology"/>
<feature type="transmembrane region" description="Helical" evidence="8">
    <location>
        <begin position="40"/>
        <end position="57"/>
    </location>
</feature>
<evidence type="ECO:0000256" key="4">
    <source>
        <dbReference type="ARBA" id="ARBA00022475"/>
    </source>
</evidence>
<dbReference type="EMBL" id="JBHSLW010000003">
    <property type="protein sequence ID" value="MFC5418139.1"/>
    <property type="molecule type" value="Genomic_DNA"/>
</dbReference>
<evidence type="ECO:0000313" key="9">
    <source>
        <dbReference type="EMBL" id="MFC5418139.1"/>
    </source>
</evidence>
<comment type="similarity">
    <text evidence="2">Belongs to the arsenical resistance-3 (ACR3) (TC 2.A.59) family.</text>
</comment>
<keyword evidence="6 8" id="KW-1133">Transmembrane helix</keyword>
<organism evidence="9 10">
    <name type="scientific">Bosea eneae</name>
    <dbReference type="NCBI Taxonomy" id="151454"/>
    <lineage>
        <taxon>Bacteria</taxon>
        <taxon>Pseudomonadati</taxon>
        <taxon>Pseudomonadota</taxon>
        <taxon>Alphaproteobacteria</taxon>
        <taxon>Hyphomicrobiales</taxon>
        <taxon>Boseaceae</taxon>
        <taxon>Bosea</taxon>
    </lineage>
</organism>
<reference evidence="10" key="1">
    <citation type="journal article" date="2019" name="Int. J. Syst. Evol. Microbiol.">
        <title>The Global Catalogue of Microorganisms (GCM) 10K type strain sequencing project: providing services to taxonomists for standard genome sequencing and annotation.</title>
        <authorList>
            <consortium name="The Broad Institute Genomics Platform"/>
            <consortium name="The Broad Institute Genome Sequencing Center for Infectious Disease"/>
            <person name="Wu L."/>
            <person name="Ma J."/>
        </authorList>
    </citation>
    <scope>NUCLEOTIDE SEQUENCE [LARGE SCALE GENOMIC DNA]</scope>
    <source>
        <strain evidence="10">NCAIM B.01391</strain>
    </source>
</reference>
<evidence type="ECO:0000256" key="6">
    <source>
        <dbReference type="ARBA" id="ARBA00022989"/>
    </source>
</evidence>
<dbReference type="Proteomes" id="UP001596053">
    <property type="component" value="Unassembled WGS sequence"/>
</dbReference>
<feature type="transmembrane region" description="Helical" evidence="8">
    <location>
        <begin position="15"/>
        <end position="34"/>
    </location>
</feature>
<evidence type="ECO:0000256" key="8">
    <source>
        <dbReference type="SAM" id="Phobius"/>
    </source>
</evidence>
<dbReference type="InterPro" id="IPR038770">
    <property type="entry name" value="Na+/solute_symporter_sf"/>
</dbReference>
<feature type="transmembrane region" description="Helical" evidence="8">
    <location>
        <begin position="127"/>
        <end position="147"/>
    </location>
</feature>
<feature type="transmembrane region" description="Helical" evidence="8">
    <location>
        <begin position="198"/>
        <end position="219"/>
    </location>
</feature>
<feature type="transmembrane region" description="Helical" evidence="8">
    <location>
        <begin position="97"/>
        <end position="115"/>
    </location>
</feature>
<keyword evidence="3" id="KW-0813">Transport</keyword>
<keyword evidence="5 8" id="KW-0812">Transmembrane</keyword>
<dbReference type="InterPro" id="IPR004706">
    <property type="entry name" value="Arsenical-R_Acr3"/>
</dbReference>
<name>A0ABW0IIY6_9HYPH</name>
<protein>
    <submittedName>
        <fullName evidence="9">Arsenic resistance protein</fullName>
    </submittedName>
</protein>
<keyword evidence="7 8" id="KW-0472">Membrane</keyword>
<feature type="transmembrane region" description="Helical" evidence="8">
    <location>
        <begin position="69"/>
        <end position="91"/>
    </location>
</feature>